<dbReference type="Pfam" id="PF22744">
    <property type="entry name" value="Toast-rack_PspC-Cterm"/>
    <property type="match status" value="1"/>
</dbReference>
<evidence type="ECO:0000256" key="1">
    <source>
        <dbReference type="ARBA" id="ARBA00004162"/>
    </source>
</evidence>
<evidence type="ECO:0000259" key="7">
    <source>
        <dbReference type="Pfam" id="PF04024"/>
    </source>
</evidence>
<comment type="caution">
    <text evidence="10">The sequence shown here is derived from an EMBL/GenBank/DDBJ whole genome shotgun (WGS) entry which is preliminary data.</text>
</comment>
<feature type="transmembrane region" description="Helical" evidence="6">
    <location>
        <begin position="281"/>
        <end position="308"/>
    </location>
</feature>
<accession>A0ABP3XRE7</accession>
<name>A0ABP3XRE7_9FLAO</name>
<evidence type="ECO:0000313" key="10">
    <source>
        <dbReference type="EMBL" id="GAA0871876.1"/>
    </source>
</evidence>
<dbReference type="InterPro" id="IPR052027">
    <property type="entry name" value="PspC"/>
</dbReference>
<feature type="transmembrane region" description="Helical" evidence="6">
    <location>
        <begin position="221"/>
        <end position="242"/>
    </location>
</feature>
<dbReference type="PANTHER" id="PTHR33885">
    <property type="entry name" value="PHAGE SHOCK PROTEIN C"/>
    <property type="match status" value="1"/>
</dbReference>
<feature type="domain" description="PspC-related ToastRack" evidence="9">
    <location>
        <begin position="388"/>
        <end position="521"/>
    </location>
</feature>
<dbReference type="PANTHER" id="PTHR33885:SF3">
    <property type="entry name" value="PHAGE SHOCK PROTEIN C"/>
    <property type="match status" value="1"/>
</dbReference>
<reference evidence="11" key="1">
    <citation type="journal article" date="2019" name="Int. J. Syst. Evol. Microbiol.">
        <title>The Global Catalogue of Microorganisms (GCM) 10K type strain sequencing project: providing services to taxonomists for standard genome sequencing and annotation.</title>
        <authorList>
            <consortium name="The Broad Institute Genomics Platform"/>
            <consortium name="The Broad Institute Genome Sequencing Center for Infectious Disease"/>
            <person name="Wu L."/>
            <person name="Ma J."/>
        </authorList>
    </citation>
    <scope>NUCLEOTIDE SEQUENCE [LARGE SCALE GENOMIC DNA]</scope>
    <source>
        <strain evidence="11">JCM 16082</strain>
    </source>
</reference>
<protein>
    <submittedName>
        <fullName evidence="10">PspC domain-containing protein</fullName>
    </submittedName>
</protein>
<comment type="subcellular location">
    <subcellularLocation>
        <location evidence="1">Cell membrane</location>
        <topology evidence="1">Single-pass membrane protein</topology>
    </subcellularLocation>
</comment>
<dbReference type="Pfam" id="PF22571">
    <property type="entry name" value="LiaI-LiaF-TM_PspC"/>
    <property type="match status" value="1"/>
</dbReference>
<evidence type="ECO:0000256" key="3">
    <source>
        <dbReference type="ARBA" id="ARBA00022692"/>
    </source>
</evidence>
<evidence type="ECO:0000256" key="4">
    <source>
        <dbReference type="ARBA" id="ARBA00022989"/>
    </source>
</evidence>
<dbReference type="InterPro" id="IPR007168">
    <property type="entry name" value="Phageshock_PspC_N"/>
</dbReference>
<dbReference type="Proteomes" id="UP001500507">
    <property type="component" value="Unassembled WGS sequence"/>
</dbReference>
<proteinExistence type="predicted"/>
<dbReference type="RefSeq" id="WP_343764692.1">
    <property type="nucleotide sequence ID" value="NZ_BAAAFG010000012.1"/>
</dbReference>
<evidence type="ECO:0000313" key="11">
    <source>
        <dbReference type="Proteomes" id="UP001500507"/>
    </source>
</evidence>
<dbReference type="Pfam" id="PF04024">
    <property type="entry name" value="PspC"/>
    <property type="match status" value="1"/>
</dbReference>
<gene>
    <name evidence="10" type="ORF">GCM10009117_10220</name>
</gene>
<dbReference type="InterPro" id="IPR054321">
    <property type="entry name" value="PspC-rel_TM"/>
</dbReference>
<feature type="transmembrane region" description="Helical" evidence="6">
    <location>
        <begin position="320"/>
        <end position="338"/>
    </location>
</feature>
<keyword evidence="2" id="KW-1003">Cell membrane</keyword>
<feature type="transmembrane region" description="Helical" evidence="6">
    <location>
        <begin position="249"/>
        <end position="269"/>
    </location>
</feature>
<evidence type="ECO:0000259" key="8">
    <source>
        <dbReference type="Pfam" id="PF22571"/>
    </source>
</evidence>
<dbReference type="EMBL" id="BAAAFG010000012">
    <property type="protein sequence ID" value="GAA0871876.1"/>
    <property type="molecule type" value="Genomic_DNA"/>
</dbReference>
<feature type="domain" description="PspC-related transmembrane region" evidence="8">
    <location>
        <begin position="203"/>
        <end position="342"/>
    </location>
</feature>
<evidence type="ECO:0000256" key="6">
    <source>
        <dbReference type="SAM" id="Phobius"/>
    </source>
</evidence>
<keyword evidence="4 6" id="KW-1133">Transmembrane helix</keyword>
<evidence type="ECO:0000256" key="2">
    <source>
        <dbReference type="ARBA" id="ARBA00022475"/>
    </source>
</evidence>
<feature type="transmembrane region" description="Helical" evidence="6">
    <location>
        <begin position="133"/>
        <end position="161"/>
    </location>
</feature>
<keyword evidence="5 6" id="KW-0472">Membrane</keyword>
<evidence type="ECO:0000256" key="5">
    <source>
        <dbReference type="ARBA" id="ARBA00023136"/>
    </source>
</evidence>
<feature type="domain" description="Phage shock protein PspC N-terminal" evidence="7">
    <location>
        <begin position="106"/>
        <end position="163"/>
    </location>
</feature>
<keyword evidence="11" id="KW-1185">Reference proteome</keyword>
<sequence length="597" mass="67740">MNKTVNINLAGVFFHIDEDAYAKLRRYLEAIKRTFGSSQGGDEIIADIEARIAELFHERIKETRQVVNMTDVDHVIEIMGQPEDYRVDEDLFEEETYTEPSSKRQKRLYRDPENGYVGGVISGLRHYLGIEAIWLRILWVLLTILTQGAFLIIYIIFWIFAKEARTTAEKLDMRGEPVNIDNIQRKVQEEIDYVADKVRDVDYKKYASRAKSTSSSFFDGIGSVISALLNIFIKFVGILLILISATTLIALFIGLFSVGTFGLIDAPWIDYVDAANIGAPLWLVSLFSFFAIAIPFFVLFVVGLKILVNNLKSIGTPAKIALIVVWVVSILALIFLGIRQATVHAFDGEVTTTKSLNLQANDTLRIQMNTDTYYARFRGRNNDFKITTDAEGNNIIKTNDVRLIVRSTSNPTGRIELVKMAEGSSPTEAREFAEYINYSYKLSDNTLVLETYLETEISNKFRDQKVQVIVYLPVGSILYADQNTYNYHRSSSFYGDLLENGQEEEYLLIKDEEIQCLTCPEDTNDDWNDDNWDENWDNDNTPEGEDGVEASIKINDKEVKIEINDDGIKANGENVKSIKIDENGVEIKKTGNDNSVY</sequence>
<organism evidence="10 11">
    <name type="scientific">Gangjinia marincola</name>
    <dbReference type="NCBI Taxonomy" id="578463"/>
    <lineage>
        <taxon>Bacteria</taxon>
        <taxon>Pseudomonadati</taxon>
        <taxon>Bacteroidota</taxon>
        <taxon>Flavobacteriia</taxon>
        <taxon>Flavobacteriales</taxon>
        <taxon>Flavobacteriaceae</taxon>
        <taxon>Gangjinia</taxon>
    </lineage>
</organism>
<dbReference type="InterPro" id="IPR054319">
    <property type="entry name" value="PspC-rel_ToastRack"/>
</dbReference>
<keyword evidence="3 6" id="KW-0812">Transmembrane</keyword>
<evidence type="ECO:0000259" key="9">
    <source>
        <dbReference type="Pfam" id="PF22744"/>
    </source>
</evidence>